<accession>A0ACB8P4P5</accession>
<organism evidence="1 2">
    <name type="scientific">Citrus sinensis</name>
    <name type="common">Sweet orange</name>
    <name type="synonym">Citrus aurantium var. sinensis</name>
    <dbReference type="NCBI Taxonomy" id="2711"/>
    <lineage>
        <taxon>Eukaryota</taxon>
        <taxon>Viridiplantae</taxon>
        <taxon>Streptophyta</taxon>
        <taxon>Embryophyta</taxon>
        <taxon>Tracheophyta</taxon>
        <taxon>Spermatophyta</taxon>
        <taxon>Magnoliopsida</taxon>
        <taxon>eudicotyledons</taxon>
        <taxon>Gunneridae</taxon>
        <taxon>Pentapetalae</taxon>
        <taxon>rosids</taxon>
        <taxon>malvids</taxon>
        <taxon>Sapindales</taxon>
        <taxon>Rutaceae</taxon>
        <taxon>Aurantioideae</taxon>
        <taxon>Citrus</taxon>
    </lineage>
</organism>
<evidence type="ECO:0000313" key="2">
    <source>
        <dbReference type="Proteomes" id="UP000829398"/>
    </source>
</evidence>
<dbReference type="Proteomes" id="UP000829398">
    <property type="component" value="Chromosome 1"/>
</dbReference>
<name>A0ACB8P4P5_CITSI</name>
<comment type="caution">
    <text evidence="1">The sequence shown here is derived from an EMBL/GenBank/DDBJ whole genome shotgun (WGS) entry which is preliminary data.</text>
</comment>
<reference evidence="2" key="1">
    <citation type="journal article" date="2023" name="Hortic. Res.">
        <title>A chromosome-level phased genome enabling allele-level studies in sweet orange: a case study on citrus Huanglongbing tolerance.</title>
        <authorList>
            <person name="Wu B."/>
            <person name="Yu Q."/>
            <person name="Deng Z."/>
            <person name="Duan Y."/>
            <person name="Luo F."/>
            <person name="Gmitter F. Jr."/>
        </authorList>
    </citation>
    <scope>NUCLEOTIDE SEQUENCE [LARGE SCALE GENOMIC DNA]</scope>
    <source>
        <strain evidence="2">cv. Valencia</strain>
    </source>
</reference>
<gene>
    <name evidence="1" type="ORF">KPL71_002323</name>
</gene>
<evidence type="ECO:0000313" key="1">
    <source>
        <dbReference type="EMBL" id="KAH9805117.1"/>
    </source>
</evidence>
<proteinExistence type="predicted"/>
<keyword evidence="2" id="KW-1185">Reference proteome</keyword>
<protein>
    <submittedName>
        <fullName evidence="1">ANK REP REGION domain-containing protein</fullName>
    </submittedName>
</protein>
<dbReference type="EMBL" id="CM039170">
    <property type="protein sequence ID" value="KAH9805117.1"/>
    <property type="molecule type" value="Genomic_DNA"/>
</dbReference>
<sequence>MERRIYEAAVDGSVASLIHLLQEDALVLDRFMVSCHSETPLHIASMLGHVDFVQEIVSQKPELAGELDSRKASPLHLASAKGYLVIVKKLVSVNPEMCYVRDRDGRNPLHVAAIKGHVNVLRELVQVRPQAARMLMDRGETILHACVRYNQLESMKFLLDILGDREVVNYKNNDGNTILHLAVADKQTEAIKVLTTSTTIEVNALNANGLTALDILPQIKGDEKDSEIVELLGRASAISARDEGKKKKKKKTKTPSKSHVNNENLARQDEYDWLRKKRSTLMVVASLIATMAFQVGANPPGGLWQDNFVGDAKTPAHNAGSSILADLSPEAYGHFLTSNSIAFVAALSIILLLVSGLPIRSRILMWVLMVIMWVAITAIAVTYLLSMSAFTPAHQANTYASVIGYVILVWIGLCAILFFGHTIRLMVRIIKFIRKLIRRQRRRSSSSPSSSSGSMLVNHRASAASNLGNLNNV</sequence>